<evidence type="ECO:0000259" key="6">
    <source>
        <dbReference type="PROSITE" id="PS50043"/>
    </source>
</evidence>
<sequence length="210" mass="21911">MRVLLCDDHPVFRDGLRLLLEELGVETVAEAGTGEEALEAVARTAPDVVVMDLHLPGMGGLEAIRVLSRRHPQVRVLALTMLEEDATVLAALRAGASGYLLKGAGHAEIRLALDAVVGGSLVVGAPVVDRVRASLGAGAAPVLPQLTGREREVLELMSRGRSNEHIAEVLVLSVKTVRNLVSNILAKLGAASRAQAVAIARDAGLGRPPG</sequence>
<keyword evidence="1 5" id="KW-0597">Phosphoprotein</keyword>
<keyword evidence="3 8" id="KW-0238">DNA-binding</keyword>
<evidence type="ECO:0000256" key="1">
    <source>
        <dbReference type="ARBA" id="ARBA00022553"/>
    </source>
</evidence>
<dbReference type="RefSeq" id="WP_114124927.1">
    <property type="nucleotide sequence ID" value="NZ_QOUI01000001.1"/>
</dbReference>
<dbReference type="EMBL" id="QOUI01000001">
    <property type="protein sequence ID" value="RCK71224.1"/>
    <property type="molecule type" value="Genomic_DNA"/>
</dbReference>
<dbReference type="SMART" id="SM00448">
    <property type="entry name" value="REC"/>
    <property type="match status" value="1"/>
</dbReference>
<feature type="modified residue" description="4-aspartylphosphate" evidence="5">
    <location>
        <position position="52"/>
    </location>
</feature>
<dbReference type="PANTHER" id="PTHR43214">
    <property type="entry name" value="TWO-COMPONENT RESPONSE REGULATOR"/>
    <property type="match status" value="1"/>
</dbReference>
<dbReference type="Pfam" id="PF00072">
    <property type="entry name" value="Response_reg"/>
    <property type="match status" value="1"/>
</dbReference>
<dbReference type="PRINTS" id="PR00038">
    <property type="entry name" value="HTHLUXR"/>
</dbReference>
<dbReference type="GO" id="GO:0003677">
    <property type="term" value="F:DNA binding"/>
    <property type="evidence" value="ECO:0007669"/>
    <property type="project" value="UniProtKB-KW"/>
</dbReference>
<dbReference type="InterPro" id="IPR000792">
    <property type="entry name" value="Tscrpt_reg_LuxR_C"/>
</dbReference>
<keyword evidence="9" id="KW-1185">Reference proteome</keyword>
<evidence type="ECO:0000256" key="4">
    <source>
        <dbReference type="ARBA" id="ARBA00023163"/>
    </source>
</evidence>
<dbReference type="GO" id="GO:0000160">
    <property type="term" value="P:phosphorelay signal transduction system"/>
    <property type="evidence" value="ECO:0007669"/>
    <property type="project" value="InterPro"/>
</dbReference>
<dbReference type="Pfam" id="PF00196">
    <property type="entry name" value="GerE"/>
    <property type="match status" value="1"/>
</dbReference>
<evidence type="ECO:0000259" key="7">
    <source>
        <dbReference type="PROSITE" id="PS50110"/>
    </source>
</evidence>
<dbReference type="InterPro" id="IPR039420">
    <property type="entry name" value="WalR-like"/>
</dbReference>
<dbReference type="GO" id="GO:0006355">
    <property type="term" value="P:regulation of DNA-templated transcription"/>
    <property type="evidence" value="ECO:0007669"/>
    <property type="project" value="InterPro"/>
</dbReference>
<dbReference type="InterPro" id="IPR016032">
    <property type="entry name" value="Sig_transdc_resp-reg_C-effctor"/>
</dbReference>
<dbReference type="SMART" id="SM00421">
    <property type="entry name" value="HTH_LUXR"/>
    <property type="match status" value="1"/>
</dbReference>
<organism evidence="8 9">
    <name type="scientific">Desertihabitans brevis</name>
    <dbReference type="NCBI Taxonomy" id="2268447"/>
    <lineage>
        <taxon>Bacteria</taxon>
        <taxon>Bacillati</taxon>
        <taxon>Actinomycetota</taxon>
        <taxon>Actinomycetes</taxon>
        <taxon>Propionibacteriales</taxon>
        <taxon>Propionibacteriaceae</taxon>
        <taxon>Desertihabitans</taxon>
    </lineage>
</organism>
<name>A0A367YZF0_9ACTN</name>
<dbReference type="SUPFAM" id="SSF46894">
    <property type="entry name" value="C-terminal effector domain of the bipartite response regulators"/>
    <property type="match status" value="1"/>
</dbReference>
<dbReference type="AlphaFoldDB" id="A0A367YZF0"/>
<dbReference type="PROSITE" id="PS50110">
    <property type="entry name" value="RESPONSE_REGULATORY"/>
    <property type="match status" value="1"/>
</dbReference>
<dbReference type="CDD" id="cd17535">
    <property type="entry name" value="REC_NarL-like"/>
    <property type="match status" value="1"/>
</dbReference>
<dbReference type="InterPro" id="IPR058245">
    <property type="entry name" value="NreC/VraR/RcsB-like_REC"/>
</dbReference>
<feature type="domain" description="Response regulatory" evidence="7">
    <location>
        <begin position="2"/>
        <end position="117"/>
    </location>
</feature>
<dbReference type="InterPro" id="IPR011006">
    <property type="entry name" value="CheY-like_superfamily"/>
</dbReference>
<proteinExistence type="predicted"/>
<feature type="domain" description="HTH luxR-type" evidence="6">
    <location>
        <begin position="139"/>
        <end position="204"/>
    </location>
</feature>
<reference evidence="8 9" key="1">
    <citation type="submission" date="2018-07" db="EMBL/GenBank/DDBJ databases">
        <title>Desertimonas flava gen. nov. sp. nov.</title>
        <authorList>
            <person name="Liu S."/>
        </authorList>
    </citation>
    <scope>NUCLEOTIDE SEQUENCE [LARGE SCALE GENOMIC DNA]</scope>
    <source>
        <strain evidence="8 9">16Sb5-5</strain>
    </source>
</reference>
<dbReference type="PROSITE" id="PS50043">
    <property type="entry name" value="HTH_LUXR_2"/>
    <property type="match status" value="1"/>
</dbReference>
<dbReference type="PROSITE" id="PS00622">
    <property type="entry name" value="HTH_LUXR_1"/>
    <property type="match status" value="1"/>
</dbReference>
<evidence type="ECO:0000313" key="9">
    <source>
        <dbReference type="Proteomes" id="UP000252770"/>
    </source>
</evidence>
<dbReference type="InterPro" id="IPR001789">
    <property type="entry name" value="Sig_transdc_resp-reg_receiver"/>
</dbReference>
<dbReference type="Gene3D" id="3.40.50.2300">
    <property type="match status" value="1"/>
</dbReference>
<comment type="caution">
    <text evidence="8">The sequence shown here is derived from an EMBL/GenBank/DDBJ whole genome shotgun (WGS) entry which is preliminary data.</text>
</comment>
<accession>A0A367YZF0</accession>
<dbReference type="Proteomes" id="UP000252770">
    <property type="component" value="Unassembled WGS sequence"/>
</dbReference>
<dbReference type="PANTHER" id="PTHR43214:SF24">
    <property type="entry name" value="TRANSCRIPTIONAL REGULATORY PROTEIN NARL-RELATED"/>
    <property type="match status" value="1"/>
</dbReference>
<dbReference type="SUPFAM" id="SSF52172">
    <property type="entry name" value="CheY-like"/>
    <property type="match status" value="1"/>
</dbReference>
<evidence type="ECO:0000256" key="3">
    <source>
        <dbReference type="ARBA" id="ARBA00023125"/>
    </source>
</evidence>
<keyword evidence="4" id="KW-0804">Transcription</keyword>
<dbReference type="CDD" id="cd06170">
    <property type="entry name" value="LuxR_C_like"/>
    <property type="match status" value="1"/>
</dbReference>
<keyword evidence="2" id="KW-0805">Transcription regulation</keyword>
<protein>
    <submittedName>
        <fullName evidence="8">DNA-binding response regulator</fullName>
    </submittedName>
</protein>
<evidence type="ECO:0000256" key="2">
    <source>
        <dbReference type="ARBA" id="ARBA00023015"/>
    </source>
</evidence>
<evidence type="ECO:0000313" key="8">
    <source>
        <dbReference type="EMBL" id="RCK71224.1"/>
    </source>
</evidence>
<gene>
    <name evidence="8" type="ORF">DT076_01890</name>
</gene>
<evidence type="ECO:0000256" key="5">
    <source>
        <dbReference type="PROSITE-ProRule" id="PRU00169"/>
    </source>
</evidence>